<dbReference type="AlphaFoldDB" id="A0A679JGK5"/>
<keyword evidence="1" id="KW-0732">Signal</keyword>
<protein>
    <recommendedName>
        <fullName evidence="2">DUF4139 domain-containing protein</fullName>
    </recommendedName>
</protein>
<dbReference type="Pfam" id="PF13598">
    <property type="entry name" value="DUF4139"/>
    <property type="match status" value="1"/>
</dbReference>
<name>A0A679JGK5_9HYPH</name>
<gene>
    <name evidence="3" type="ORF">MBLL_01320</name>
</gene>
<evidence type="ECO:0000256" key="1">
    <source>
        <dbReference type="SAM" id="SignalP"/>
    </source>
</evidence>
<dbReference type="RefSeq" id="WP_339159877.1">
    <property type="nucleotide sequence ID" value="NZ_LR743510.1"/>
</dbReference>
<sequence length="662" mass="70584">MVTYQLMLAGSLMLMLATAPPLMAASGGIRDVTLSSGGLAEVTVARSVEGDTTIAIDVQADQIDDILKSLVVRDPAGSVGAIRLDAEDQVEEILRSAPFTADDLPSSAQLAGKLQGVKIRIESSGRVLEGRVLGLSTRDAGSDTGTVRVLSVLTEAGTLESVKVEDGVTVTIRDPAMVDRIAKVVDVAGKAKADGARRVEIALVGTGKREVRLTYVVPAPVWKTSYRLVDGGSGRANLQAWAIIENALGEDWKGVAVTLSSGSPVALRQRLHRRYWRQRPEAPLPIDEVGLPDLDPGTVAPRASARAFQDDGIAAPSPPRPAPISRMDRLSLPDARYEAAPAAAAADATEGDVAANFTLPHPVDLGVGRTLSVPILDTEIEAARIALWKPGQGVHPSAVLMIRNGSAATLPPGIMTIYDVKLGYVGDARLPATPVGEQRFAAFAVDRKVRVQAETQPNQVLTEITVVDGAVRAKTRSREVTSYTVKGAQDAPRTVVIEHPRRSGWTFTSAALDTETPTAYRLKVSVPAAGTAEVQAVLERLHVETYALVDADASMLLHWSSLAGDAKLADTLKTLSNAHSDSEAVAREITEINDRIAKVSTEQERIRSNLGAVPKDSELARRYLAQLSTQEDEFTSLGEARSKAESRLKLAQERLRALISKL</sequence>
<accession>A0A679JGK5</accession>
<evidence type="ECO:0000259" key="2">
    <source>
        <dbReference type="Pfam" id="PF13598"/>
    </source>
</evidence>
<feature type="signal peptide" evidence="1">
    <location>
        <begin position="1"/>
        <end position="24"/>
    </location>
</feature>
<keyword evidence="3" id="KW-0614">Plasmid</keyword>
<reference evidence="3" key="1">
    <citation type="submission" date="2019-12" db="EMBL/GenBank/DDBJ databases">
        <authorList>
            <person name="Cremers G."/>
        </authorList>
    </citation>
    <scope>NUCLEOTIDE SEQUENCE</scope>
    <source>
        <strain evidence="3">Mbul2</strain>
        <plasmid evidence="3">1</plasmid>
    </source>
</reference>
<evidence type="ECO:0000313" key="3">
    <source>
        <dbReference type="EMBL" id="CAA2138802.1"/>
    </source>
</evidence>
<dbReference type="InterPro" id="IPR037291">
    <property type="entry name" value="DUF4139"/>
</dbReference>
<geneLocation type="plasmid" evidence="3">
    <name>1</name>
</geneLocation>
<dbReference type="EMBL" id="LR743510">
    <property type="protein sequence ID" value="CAA2138802.1"/>
    <property type="molecule type" value="Genomic_DNA"/>
</dbReference>
<feature type="chain" id="PRO_5025657020" description="DUF4139 domain-containing protein" evidence="1">
    <location>
        <begin position="25"/>
        <end position="662"/>
    </location>
</feature>
<dbReference type="PANTHER" id="PTHR31005:SF8">
    <property type="entry name" value="DUF4139 DOMAIN-CONTAINING PROTEIN"/>
    <property type="match status" value="1"/>
</dbReference>
<dbReference type="PANTHER" id="PTHR31005">
    <property type="entry name" value="DUF4139 DOMAIN-CONTAINING PROTEIN"/>
    <property type="match status" value="1"/>
</dbReference>
<feature type="domain" description="DUF4139" evidence="2">
    <location>
        <begin position="211"/>
        <end position="500"/>
    </location>
</feature>
<organism evidence="3">
    <name type="scientific">Methylobacterium bullatum</name>
    <dbReference type="NCBI Taxonomy" id="570505"/>
    <lineage>
        <taxon>Bacteria</taxon>
        <taxon>Pseudomonadati</taxon>
        <taxon>Pseudomonadota</taxon>
        <taxon>Alphaproteobacteria</taxon>
        <taxon>Hyphomicrobiales</taxon>
        <taxon>Methylobacteriaceae</taxon>
        <taxon>Methylobacterium</taxon>
    </lineage>
</organism>
<dbReference type="InterPro" id="IPR011935">
    <property type="entry name" value="CHP02231"/>
</dbReference>
<proteinExistence type="predicted"/>